<comment type="caution">
    <text evidence="2">The sequence shown here is derived from an EMBL/GenBank/DDBJ whole genome shotgun (WGS) entry which is preliminary data.</text>
</comment>
<proteinExistence type="predicted"/>
<dbReference type="Proteomes" id="UP000480684">
    <property type="component" value="Unassembled WGS sequence"/>
</dbReference>
<evidence type="ECO:0000313" key="2">
    <source>
        <dbReference type="EMBL" id="NFV80952.1"/>
    </source>
</evidence>
<name>A0A7C9UXK9_9PROT</name>
<sequence>MSGFRSHDGQHSDRMPIKRSLDEKKRLLVQLKEQQALLKPWVAEGVKTSLAKRISDLESELRATARR</sequence>
<evidence type="ECO:0000313" key="3">
    <source>
        <dbReference type="Proteomes" id="UP000480684"/>
    </source>
</evidence>
<accession>A0A7C9UXK9</accession>
<reference evidence="2 3" key="1">
    <citation type="submission" date="2020-02" db="EMBL/GenBank/DDBJ databases">
        <authorList>
            <person name="Dziuba M."/>
            <person name="Kuznetsov B."/>
            <person name="Mardanov A."/>
            <person name="Ravin N."/>
            <person name="Grouzdev D."/>
        </authorList>
    </citation>
    <scope>NUCLEOTIDE SEQUENCE [LARGE SCALE GENOMIC DNA]</scope>
    <source>
        <strain evidence="2 3">SpK</strain>
    </source>
</reference>
<organism evidence="2 3">
    <name type="scientific">Magnetospirillum aberrantis SpK</name>
    <dbReference type="NCBI Taxonomy" id="908842"/>
    <lineage>
        <taxon>Bacteria</taxon>
        <taxon>Pseudomonadati</taxon>
        <taxon>Pseudomonadota</taxon>
        <taxon>Alphaproteobacteria</taxon>
        <taxon>Rhodospirillales</taxon>
        <taxon>Rhodospirillaceae</taxon>
        <taxon>Magnetospirillum</taxon>
    </lineage>
</organism>
<keyword evidence="3" id="KW-1185">Reference proteome</keyword>
<keyword evidence="1" id="KW-0175">Coiled coil</keyword>
<gene>
    <name evidence="2" type="ORF">G4223_12605</name>
</gene>
<protein>
    <submittedName>
        <fullName evidence="2">Uncharacterized protein</fullName>
    </submittedName>
</protein>
<dbReference type="EMBL" id="JAAIYP010000038">
    <property type="protein sequence ID" value="NFV80952.1"/>
    <property type="molecule type" value="Genomic_DNA"/>
</dbReference>
<evidence type="ECO:0000256" key="1">
    <source>
        <dbReference type="SAM" id="Coils"/>
    </source>
</evidence>
<dbReference type="AlphaFoldDB" id="A0A7C9UXK9"/>
<feature type="coiled-coil region" evidence="1">
    <location>
        <begin position="17"/>
        <end position="67"/>
    </location>
</feature>
<dbReference type="RefSeq" id="WP_163680088.1">
    <property type="nucleotide sequence ID" value="NZ_JAAIYP010000038.1"/>
</dbReference>